<dbReference type="SUPFAM" id="SSF56059">
    <property type="entry name" value="Glutathione synthetase ATP-binding domain-like"/>
    <property type="match status" value="1"/>
</dbReference>
<dbReference type="Pfam" id="PF01326">
    <property type="entry name" value="PPDK_N"/>
    <property type="match status" value="1"/>
</dbReference>
<evidence type="ECO:0000259" key="2">
    <source>
        <dbReference type="Pfam" id="PF01326"/>
    </source>
</evidence>
<dbReference type="Gene3D" id="3.30.1490.20">
    <property type="entry name" value="ATP-grasp fold, A domain"/>
    <property type="match status" value="1"/>
</dbReference>
<dbReference type="Proteomes" id="UP000253303">
    <property type="component" value="Unassembled WGS sequence"/>
</dbReference>
<reference evidence="3 4" key="1">
    <citation type="submission" date="2018-06" db="EMBL/GenBank/DDBJ databases">
        <title>Sphaerisporangium craniellae sp. nov., isolated from a marine sponge in the South China Sea.</title>
        <authorList>
            <person name="Li L."/>
        </authorList>
    </citation>
    <scope>NUCLEOTIDE SEQUENCE [LARGE SCALE GENOMIC DNA]</scope>
    <source>
        <strain evidence="3 4">LHW63015</strain>
    </source>
</reference>
<evidence type="ECO:0000259" key="1">
    <source>
        <dbReference type="Pfam" id="PF00391"/>
    </source>
</evidence>
<dbReference type="InterPro" id="IPR013815">
    <property type="entry name" value="ATP_grasp_subdomain_1"/>
</dbReference>
<dbReference type="InterPro" id="IPR036637">
    <property type="entry name" value="Phosphohistidine_dom_sf"/>
</dbReference>
<sequence>MALVAPLGAFGRADIALAGGKGANLGELIRAGFPVPGGFVVTTEAYAAVAPGTSGLDGAALRARFESLTVPDDLRAQIARAYADAGRPPVAVRSSATAEDLPGAAFAGQQDTYLNVIGETALIDAVRRCWASLWTDRAIAYRDRRGIAHDEVRIAVVVQRMIDAELAGVMFTADPVTGRRDRTVIDASGGLGEAVVSGLVTPDHYVLDPRGRLHEFAAGRREVVVRSTAGGGVAHSSGESAAPAERLPRAALAELARLGARAARHFGTPQDIEWAYADGRLSLLQARPMTALPPPPIRLGPAGRRLAATLLEMLPVRPYPIDMTTWIPHGPAGLMARLTEYFGVRGAFEGFLVEEDGVVTRLAPSTPRPTIGVLRAPYRLFSLARRYDPARWTEDPRFAAWRSSADRLAAEDLAAMPWARLIRVPRQALDLVRPLLGMRTSYLPGVGRSLVRLLLTLAGLRRRKMFGDLVLGADTRTAAANRALAALAEPVRADAGLRDAVEAADLDRLKGYDAFWADFTDFLREYGHRETASPILVTPPTWGEVPEVVLGLIKVLAADPPAATDRAGEALARLLDHPRLRRDPGRRERVLRQVLAARAGMAFREDTHFYFTKPLPVLRRALLEIGRRLCEVGVLDDAEEVFHLRLEELEEIADPQVLKGAAGGRLRSAVRARAARRAELAGVPLLDPALIHPPRDHGDALVSGTPAGGGSATGPVRIVREPAEFGRLAGGDVLVCPYTNPSWTPLFQRAAAVVVDSGSAASHAAIVAREYGIPAVMGTGRGTAVLKDGQLVTVDGRTGRVTAAAP</sequence>
<keyword evidence="3" id="KW-0670">Pyruvate</keyword>
<gene>
    <name evidence="3" type="ORF">DP939_11530</name>
</gene>
<keyword evidence="4" id="KW-1185">Reference proteome</keyword>
<dbReference type="PANTHER" id="PTHR43615:SF1">
    <property type="entry name" value="PPDK_N DOMAIN-CONTAINING PROTEIN"/>
    <property type="match status" value="1"/>
</dbReference>
<dbReference type="InterPro" id="IPR051549">
    <property type="entry name" value="PEP_Utilizing_Enz"/>
</dbReference>
<dbReference type="GO" id="GO:0016301">
    <property type="term" value="F:kinase activity"/>
    <property type="evidence" value="ECO:0007669"/>
    <property type="project" value="InterPro"/>
</dbReference>
<dbReference type="GO" id="GO:0005524">
    <property type="term" value="F:ATP binding"/>
    <property type="evidence" value="ECO:0007669"/>
    <property type="project" value="InterPro"/>
</dbReference>
<dbReference type="Gene3D" id="3.30.470.20">
    <property type="entry name" value="ATP-grasp fold, B domain"/>
    <property type="match status" value="1"/>
</dbReference>
<feature type="domain" description="Pyruvate phosphate dikinase AMP/ATP-binding" evidence="2">
    <location>
        <begin position="16"/>
        <end position="291"/>
    </location>
</feature>
<feature type="domain" description="PEP-utilising enzyme mobile" evidence="1">
    <location>
        <begin position="730"/>
        <end position="799"/>
    </location>
</feature>
<dbReference type="InterPro" id="IPR008279">
    <property type="entry name" value="PEP-util_enz_mobile_dom"/>
</dbReference>
<dbReference type="PANTHER" id="PTHR43615">
    <property type="entry name" value="PHOSPHOENOLPYRUVATE SYNTHASE-RELATED"/>
    <property type="match status" value="1"/>
</dbReference>
<organism evidence="3 4">
    <name type="scientific">Spongiactinospora rosea</name>
    <dbReference type="NCBI Taxonomy" id="2248750"/>
    <lineage>
        <taxon>Bacteria</taxon>
        <taxon>Bacillati</taxon>
        <taxon>Actinomycetota</taxon>
        <taxon>Actinomycetes</taxon>
        <taxon>Streptosporangiales</taxon>
        <taxon>Streptosporangiaceae</taxon>
        <taxon>Spongiactinospora</taxon>
    </lineage>
</organism>
<proteinExistence type="predicted"/>
<protein>
    <submittedName>
        <fullName evidence="3">Phosphoenolpyruvate synthase</fullName>
    </submittedName>
</protein>
<dbReference type="RefSeq" id="WP_113980602.1">
    <property type="nucleotide sequence ID" value="NZ_QMEY01000003.1"/>
</dbReference>
<accession>A0A366M2E2</accession>
<evidence type="ECO:0000313" key="4">
    <source>
        <dbReference type="Proteomes" id="UP000253303"/>
    </source>
</evidence>
<evidence type="ECO:0000313" key="3">
    <source>
        <dbReference type="EMBL" id="RBQ20408.1"/>
    </source>
</evidence>
<dbReference type="InterPro" id="IPR002192">
    <property type="entry name" value="PPDK_AMP/ATP-bd"/>
</dbReference>
<dbReference type="AlphaFoldDB" id="A0A366M2E2"/>
<dbReference type="Pfam" id="PF00391">
    <property type="entry name" value="PEP-utilizers"/>
    <property type="match status" value="1"/>
</dbReference>
<dbReference type="OrthoDB" id="9765468at2"/>
<dbReference type="SUPFAM" id="SSF52009">
    <property type="entry name" value="Phosphohistidine domain"/>
    <property type="match status" value="1"/>
</dbReference>
<dbReference type="EMBL" id="QMEY01000003">
    <property type="protein sequence ID" value="RBQ20408.1"/>
    <property type="molecule type" value="Genomic_DNA"/>
</dbReference>
<comment type="caution">
    <text evidence="3">The sequence shown here is derived from an EMBL/GenBank/DDBJ whole genome shotgun (WGS) entry which is preliminary data.</text>
</comment>
<dbReference type="Gene3D" id="3.50.30.10">
    <property type="entry name" value="Phosphohistidine domain"/>
    <property type="match status" value="1"/>
</dbReference>
<name>A0A366M2E2_9ACTN</name>